<feature type="domain" description="Serine-threonine/tyrosine-protein kinase catalytic" evidence="1">
    <location>
        <begin position="59"/>
        <end position="100"/>
    </location>
</feature>
<name>A0A392MGV1_9FABA</name>
<dbReference type="InterPro" id="IPR011009">
    <property type="entry name" value="Kinase-like_dom_sf"/>
</dbReference>
<dbReference type="GO" id="GO:0004674">
    <property type="term" value="F:protein serine/threonine kinase activity"/>
    <property type="evidence" value="ECO:0007669"/>
    <property type="project" value="TreeGrafter"/>
</dbReference>
<dbReference type="Pfam" id="PF07714">
    <property type="entry name" value="PK_Tyr_Ser-Thr"/>
    <property type="match status" value="1"/>
</dbReference>
<proteinExistence type="predicted"/>
<dbReference type="InterPro" id="IPR051681">
    <property type="entry name" value="Ser/Thr_Kinases-Pseudokinases"/>
</dbReference>
<dbReference type="InterPro" id="IPR001245">
    <property type="entry name" value="Ser-Thr/Tyr_kinase_cat_dom"/>
</dbReference>
<dbReference type="PANTHER" id="PTHR44329:SF73">
    <property type="entry name" value="OS01G0201200 PROTEIN"/>
    <property type="match status" value="1"/>
</dbReference>
<accession>A0A392MGV1</accession>
<protein>
    <submittedName>
        <fullName evidence="2">Serine/threonine-protein kinase HT1-like</fullName>
    </submittedName>
</protein>
<dbReference type="PANTHER" id="PTHR44329">
    <property type="entry name" value="SERINE/THREONINE-PROTEIN KINASE TNNI3K-RELATED"/>
    <property type="match status" value="1"/>
</dbReference>
<sequence>MQRSYFIIVLFVSDLYFPGFKELFFVHPAFEFSNASNRFTASFFHSETSFFVNHLFFATETKLRPIIPPDCPPAMRALIEQCWSLQPDKRPDFWQIVKVLEQFESSIARDGTLSLVQNPRCCQDQKKGLLHWIQKLGPVQNSGPKPKPKFT</sequence>
<keyword evidence="2" id="KW-0808">Transferase</keyword>
<evidence type="ECO:0000313" key="2">
    <source>
        <dbReference type="EMBL" id="MCH86707.1"/>
    </source>
</evidence>
<evidence type="ECO:0000259" key="1">
    <source>
        <dbReference type="Pfam" id="PF07714"/>
    </source>
</evidence>
<dbReference type="AlphaFoldDB" id="A0A392MGV1"/>
<dbReference type="Proteomes" id="UP000265520">
    <property type="component" value="Unassembled WGS sequence"/>
</dbReference>
<gene>
    <name evidence="2" type="ORF">A2U01_0007567</name>
</gene>
<dbReference type="EMBL" id="LXQA010010796">
    <property type="protein sequence ID" value="MCH86707.1"/>
    <property type="molecule type" value="Genomic_DNA"/>
</dbReference>
<comment type="caution">
    <text evidence="2">The sequence shown here is derived from an EMBL/GenBank/DDBJ whole genome shotgun (WGS) entry which is preliminary data.</text>
</comment>
<evidence type="ECO:0000313" key="3">
    <source>
        <dbReference type="Proteomes" id="UP000265520"/>
    </source>
</evidence>
<keyword evidence="2" id="KW-0418">Kinase</keyword>
<dbReference type="Gene3D" id="1.10.510.10">
    <property type="entry name" value="Transferase(Phosphotransferase) domain 1"/>
    <property type="match status" value="1"/>
</dbReference>
<dbReference type="SUPFAM" id="SSF56112">
    <property type="entry name" value="Protein kinase-like (PK-like)"/>
    <property type="match status" value="1"/>
</dbReference>
<reference evidence="2 3" key="1">
    <citation type="journal article" date="2018" name="Front. Plant Sci.">
        <title>Red Clover (Trifolium pratense) and Zigzag Clover (T. medium) - A Picture of Genomic Similarities and Differences.</title>
        <authorList>
            <person name="Dluhosova J."/>
            <person name="Istvanek J."/>
            <person name="Nedelnik J."/>
            <person name="Repkova J."/>
        </authorList>
    </citation>
    <scope>NUCLEOTIDE SEQUENCE [LARGE SCALE GENOMIC DNA]</scope>
    <source>
        <strain evidence="3">cv. 10/8</strain>
        <tissue evidence="2">Leaf</tissue>
    </source>
</reference>
<organism evidence="2 3">
    <name type="scientific">Trifolium medium</name>
    <dbReference type="NCBI Taxonomy" id="97028"/>
    <lineage>
        <taxon>Eukaryota</taxon>
        <taxon>Viridiplantae</taxon>
        <taxon>Streptophyta</taxon>
        <taxon>Embryophyta</taxon>
        <taxon>Tracheophyta</taxon>
        <taxon>Spermatophyta</taxon>
        <taxon>Magnoliopsida</taxon>
        <taxon>eudicotyledons</taxon>
        <taxon>Gunneridae</taxon>
        <taxon>Pentapetalae</taxon>
        <taxon>rosids</taxon>
        <taxon>fabids</taxon>
        <taxon>Fabales</taxon>
        <taxon>Fabaceae</taxon>
        <taxon>Papilionoideae</taxon>
        <taxon>50 kb inversion clade</taxon>
        <taxon>NPAAA clade</taxon>
        <taxon>Hologalegina</taxon>
        <taxon>IRL clade</taxon>
        <taxon>Trifolieae</taxon>
        <taxon>Trifolium</taxon>
    </lineage>
</organism>
<keyword evidence="3" id="KW-1185">Reference proteome</keyword>